<keyword evidence="2" id="KW-0805">Transcription regulation</keyword>
<dbReference type="PANTHER" id="PTHR43133:SF45">
    <property type="entry name" value="RNA POLYMERASE ECF-TYPE SIGMA FACTOR"/>
    <property type="match status" value="1"/>
</dbReference>
<evidence type="ECO:0000256" key="4">
    <source>
        <dbReference type="ARBA" id="ARBA00023163"/>
    </source>
</evidence>
<evidence type="ECO:0000256" key="2">
    <source>
        <dbReference type="ARBA" id="ARBA00023015"/>
    </source>
</evidence>
<dbReference type="InterPro" id="IPR013325">
    <property type="entry name" value="RNA_pol_sigma_r2"/>
</dbReference>
<dbReference type="InterPro" id="IPR013249">
    <property type="entry name" value="RNA_pol_sigma70_r4_t2"/>
</dbReference>
<feature type="domain" description="RNA polymerase sigma-70 region 2" evidence="5">
    <location>
        <begin position="9"/>
        <end position="75"/>
    </location>
</feature>
<keyword evidence="4" id="KW-0804">Transcription</keyword>
<comment type="caution">
    <text evidence="7">The sequence shown here is derived from an EMBL/GenBank/DDBJ whole genome shotgun (WGS) entry which is preliminary data.</text>
</comment>
<dbReference type="InterPro" id="IPR013324">
    <property type="entry name" value="RNA_pol_sigma_r3/r4-like"/>
</dbReference>
<dbReference type="InterPro" id="IPR039425">
    <property type="entry name" value="RNA_pol_sigma-70-like"/>
</dbReference>
<dbReference type="Gene3D" id="1.10.1740.10">
    <property type="match status" value="1"/>
</dbReference>
<evidence type="ECO:0000259" key="6">
    <source>
        <dbReference type="Pfam" id="PF08281"/>
    </source>
</evidence>
<organism evidence="7">
    <name type="scientific">Acidobacterium capsulatum</name>
    <dbReference type="NCBI Taxonomy" id="33075"/>
    <lineage>
        <taxon>Bacteria</taxon>
        <taxon>Pseudomonadati</taxon>
        <taxon>Acidobacteriota</taxon>
        <taxon>Terriglobia</taxon>
        <taxon>Terriglobales</taxon>
        <taxon>Acidobacteriaceae</taxon>
        <taxon>Acidobacterium</taxon>
    </lineage>
</organism>
<comment type="similarity">
    <text evidence="1">Belongs to the sigma-70 factor family. ECF subfamily.</text>
</comment>
<dbReference type="PANTHER" id="PTHR43133">
    <property type="entry name" value="RNA POLYMERASE ECF-TYPE SIGMA FACTO"/>
    <property type="match status" value="1"/>
</dbReference>
<evidence type="ECO:0000256" key="3">
    <source>
        <dbReference type="ARBA" id="ARBA00023082"/>
    </source>
</evidence>
<dbReference type="GO" id="GO:0016987">
    <property type="term" value="F:sigma factor activity"/>
    <property type="evidence" value="ECO:0007669"/>
    <property type="project" value="UniProtKB-KW"/>
</dbReference>
<dbReference type="InterPro" id="IPR036388">
    <property type="entry name" value="WH-like_DNA-bd_sf"/>
</dbReference>
<evidence type="ECO:0000313" key="7">
    <source>
        <dbReference type="EMBL" id="HGY93969.1"/>
    </source>
</evidence>
<keyword evidence="3" id="KW-0731">Sigma factor</keyword>
<dbReference type="GO" id="GO:0006352">
    <property type="term" value="P:DNA-templated transcription initiation"/>
    <property type="evidence" value="ECO:0007669"/>
    <property type="project" value="InterPro"/>
</dbReference>
<dbReference type="InterPro" id="IPR007627">
    <property type="entry name" value="RNA_pol_sigma70_r2"/>
</dbReference>
<dbReference type="Gene3D" id="1.10.10.10">
    <property type="entry name" value="Winged helix-like DNA-binding domain superfamily/Winged helix DNA-binding domain"/>
    <property type="match status" value="1"/>
</dbReference>
<dbReference type="SUPFAM" id="SSF88659">
    <property type="entry name" value="Sigma3 and sigma4 domains of RNA polymerase sigma factors"/>
    <property type="match status" value="1"/>
</dbReference>
<proteinExistence type="inferred from homology"/>
<dbReference type="AlphaFoldDB" id="A0A7V4XRP9"/>
<dbReference type="GO" id="GO:0003677">
    <property type="term" value="F:DNA binding"/>
    <property type="evidence" value="ECO:0007669"/>
    <property type="project" value="InterPro"/>
</dbReference>
<dbReference type="SUPFAM" id="SSF88946">
    <property type="entry name" value="Sigma2 domain of RNA polymerase sigma factors"/>
    <property type="match status" value="1"/>
</dbReference>
<gene>
    <name evidence="7" type="ORF">ENW50_04670</name>
</gene>
<accession>A0A7V4XRP9</accession>
<name>A0A7V4XRP9_9BACT</name>
<sequence length="166" mass="19144">MEDRYRQLVLEFGAPLSRLARGYEADPELRRDLLQEIHLALWVSLQSFDGRCSLRTWVYRIAHNVSASHIHRRRRERGNGLVSIEDLDIPSGEETAEGTLHRQQARKLLLDLVSKLKPFDRQILLLYLEEVDAATIGEITGMSPGNVSTKLHRIRQVLIRQFHQGV</sequence>
<reference evidence="7" key="1">
    <citation type="journal article" date="2020" name="mSystems">
        <title>Genome- and Community-Level Interaction Insights into Carbon Utilization and Element Cycling Functions of Hydrothermarchaeota in Hydrothermal Sediment.</title>
        <authorList>
            <person name="Zhou Z."/>
            <person name="Liu Y."/>
            <person name="Xu W."/>
            <person name="Pan J."/>
            <person name="Luo Z.H."/>
            <person name="Li M."/>
        </authorList>
    </citation>
    <scope>NUCLEOTIDE SEQUENCE [LARGE SCALE GENOMIC DNA]</scope>
    <source>
        <strain evidence="7">SpSt-855</strain>
    </source>
</reference>
<dbReference type="Pfam" id="PF04542">
    <property type="entry name" value="Sigma70_r2"/>
    <property type="match status" value="1"/>
</dbReference>
<evidence type="ECO:0000259" key="5">
    <source>
        <dbReference type="Pfam" id="PF04542"/>
    </source>
</evidence>
<feature type="domain" description="RNA polymerase sigma factor 70 region 4 type 2" evidence="6">
    <location>
        <begin position="107"/>
        <end position="156"/>
    </location>
</feature>
<protein>
    <submittedName>
        <fullName evidence="7">Sigma-70 family RNA polymerase sigma factor</fullName>
    </submittedName>
</protein>
<dbReference type="EMBL" id="DTKL01000023">
    <property type="protein sequence ID" value="HGY93969.1"/>
    <property type="molecule type" value="Genomic_DNA"/>
</dbReference>
<dbReference type="Pfam" id="PF08281">
    <property type="entry name" value="Sigma70_r4_2"/>
    <property type="match status" value="1"/>
</dbReference>
<dbReference type="NCBIfam" id="TIGR02937">
    <property type="entry name" value="sigma70-ECF"/>
    <property type="match status" value="1"/>
</dbReference>
<evidence type="ECO:0000256" key="1">
    <source>
        <dbReference type="ARBA" id="ARBA00010641"/>
    </source>
</evidence>
<dbReference type="InterPro" id="IPR014284">
    <property type="entry name" value="RNA_pol_sigma-70_dom"/>
</dbReference>